<protein>
    <submittedName>
        <fullName evidence="1">Uncharacterized protein</fullName>
    </submittedName>
</protein>
<accession>A0A6G1WNF8</accession>
<dbReference type="EMBL" id="WISB01000120">
    <property type="protein sequence ID" value="MQW71193.1"/>
    <property type="molecule type" value="Genomic_DNA"/>
</dbReference>
<proteinExistence type="predicted"/>
<comment type="caution">
    <text evidence="1">The sequence shown here is derived from an EMBL/GenBank/DDBJ whole genome shotgun (WGS) entry which is preliminary data.</text>
</comment>
<dbReference type="AlphaFoldDB" id="A0A6G1WNF8"/>
<sequence length="65" mass="7788">MRQIIHRNLPGGICSVPLRADYFPNPPRRTKQEQYSRCLKRMLLHVSCNRIRLKDKNMQQIKVLQ</sequence>
<gene>
    <name evidence="1" type="ORF">GHJ91_19125</name>
</gene>
<reference evidence="1" key="1">
    <citation type="journal article" date="2013" name="Genome Biol.">
        <title>Comparative genomics of the core and accessory genomes of 48 Sinorhizobium strains comprising five genospecies.</title>
        <authorList>
            <person name="Sugawara M."/>
            <person name="Epstein B."/>
            <person name="Badgley B.D."/>
            <person name="Unno T."/>
            <person name="Xu L."/>
            <person name="Reese J."/>
            <person name="Gyaneshwar P."/>
            <person name="Denny R."/>
            <person name="Mudge J."/>
            <person name="Bharti A.K."/>
            <person name="Farmer A.D."/>
            <person name="May G.D."/>
            <person name="Woodward J.E."/>
            <person name="Medigue C."/>
            <person name="Vallenet D."/>
            <person name="Lajus A."/>
            <person name="Rouy Z."/>
            <person name="Martinez-Vaz B."/>
            <person name="Tiffin P."/>
            <person name="Young N.D."/>
            <person name="Sadowsky M.J."/>
        </authorList>
    </citation>
    <scope>NUCLEOTIDE SEQUENCE</scope>
    <source>
        <strain evidence="1">M1</strain>
    </source>
</reference>
<evidence type="ECO:0000313" key="1">
    <source>
        <dbReference type="EMBL" id="MQW71193.1"/>
    </source>
</evidence>
<name>A0A6G1WNF8_9HYPH</name>
<organism evidence="1">
    <name type="scientific">Sinorhizobium medicae</name>
    <dbReference type="NCBI Taxonomy" id="110321"/>
    <lineage>
        <taxon>Bacteria</taxon>
        <taxon>Pseudomonadati</taxon>
        <taxon>Pseudomonadota</taxon>
        <taxon>Alphaproteobacteria</taxon>
        <taxon>Hyphomicrobiales</taxon>
        <taxon>Rhizobiaceae</taxon>
        <taxon>Sinorhizobium/Ensifer group</taxon>
        <taxon>Sinorhizobium</taxon>
    </lineage>
</organism>